<dbReference type="SMART" id="SM00972">
    <property type="entry name" value="SCPU"/>
    <property type="match status" value="1"/>
</dbReference>
<dbReference type="RefSeq" id="WP_344695194.1">
    <property type="nucleotide sequence ID" value="NZ_BAABBR010000001.1"/>
</dbReference>
<dbReference type="EMBL" id="BAABBR010000001">
    <property type="protein sequence ID" value="GAA4027686.1"/>
    <property type="molecule type" value="Genomic_DNA"/>
</dbReference>
<proteinExistence type="predicted"/>
<organism evidence="3 4">
    <name type="scientific">Sphingomonas rosea</name>
    <dbReference type="NCBI Taxonomy" id="335605"/>
    <lineage>
        <taxon>Bacteria</taxon>
        <taxon>Pseudomonadati</taxon>
        <taxon>Pseudomonadota</taxon>
        <taxon>Alphaproteobacteria</taxon>
        <taxon>Sphingomonadales</taxon>
        <taxon>Sphingomonadaceae</taxon>
        <taxon>Sphingomonas</taxon>
    </lineage>
</organism>
<dbReference type="Proteomes" id="UP001424459">
    <property type="component" value="Unassembled WGS sequence"/>
</dbReference>
<evidence type="ECO:0000313" key="3">
    <source>
        <dbReference type="EMBL" id="GAA4027686.1"/>
    </source>
</evidence>
<feature type="chain" id="PRO_5046375420" evidence="1">
    <location>
        <begin position="25"/>
        <end position="165"/>
    </location>
</feature>
<keyword evidence="4" id="KW-1185">Reference proteome</keyword>
<protein>
    <submittedName>
        <fullName evidence="3">Spore coat U domain-containing protein</fullName>
    </submittedName>
</protein>
<name>A0ABP7TKR2_9SPHN</name>
<reference evidence="4" key="1">
    <citation type="journal article" date="2019" name="Int. J. Syst. Evol. Microbiol.">
        <title>The Global Catalogue of Microorganisms (GCM) 10K type strain sequencing project: providing services to taxonomists for standard genome sequencing and annotation.</title>
        <authorList>
            <consortium name="The Broad Institute Genomics Platform"/>
            <consortium name="The Broad Institute Genome Sequencing Center for Infectious Disease"/>
            <person name="Wu L."/>
            <person name="Ma J."/>
        </authorList>
    </citation>
    <scope>NUCLEOTIDE SEQUENCE [LARGE SCALE GENOMIC DNA]</scope>
    <source>
        <strain evidence="4">JCM 17564</strain>
    </source>
</reference>
<dbReference type="Pfam" id="PF05229">
    <property type="entry name" value="SCPU"/>
    <property type="match status" value="1"/>
</dbReference>
<gene>
    <name evidence="3" type="ORF">GCM10022281_02990</name>
</gene>
<accession>A0ABP7TKR2</accession>
<sequence length="165" mass="16643">MTLKPKKALLLALVLLPCAQAAHAGTAQTTMSVSTTVLNSCLVSAAPLAFGNYDPVSTTATNATSSITVTCTPGTSFVVGLNAGTASGATVSTRQMSFASNRLGYALFTDPSRTSNWGNTSGVDALAPVTATSTPSVLTVYGRIAAEQSVPAGAYADVVTVTVTY</sequence>
<comment type="caution">
    <text evidence="3">The sequence shown here is derived from an EMBL/GenBank/DDBJ whole genome shotgun (WGS) entry which is preliminary data.</text>
</comment>
<evidence type="ECO:0000313" key="4">
    <source>
        <dbReference type="Proteomes" id="UP001424459"/>
    </source>
</evidence>
<feature type="signal peptide" evidence="1">
    <location>
        <begin position="1"/>
        <end position="24"/>
    </location>
</feature>
<feature type="domain" description="Spore coat protein U/FanG" evidence="2">
    <location>
        <begin position="28"/>
        <end position="162"/>
    </location>
</feature>
<dbReference type="PANTHER" id="PTHR37089">
    <property type="entry name" value="PROTEIN U-RELATED"/>
    <property type="match status" value="1"/>
</dbReference>
<dbReference type="InterPro" id="IPR007893">
    <property type="entry name" value="Spore_coat_U/FanG"/>
</dbReference>
<dbReference type="InterPro" id="IPR053167">
    <property type="entry name" value="Spore_coat_component"/>
</dbReference>
<keyword evidence="1" id="KW-0732">Signal</keyword>
<evidence type="ECO:0000256" key="1">
    <source>
        <dbReference type="SAM" id="SignalP"/>
    </source>
</evidence>
<evidence type="ECO:0000259" key="2">
    <source>
        <dbReference type="Pfam" id="PF05229"/>
    </source>
</evidence>